<evidence type="ECO:0000256" key="1">
    <source>
        <dbReference type="SAM" id="MobiDB-lite"/>
    </source>
</evidence>
<protein>
    <submittedName>
        <fullName evidence="2">Uncharacterized protein</fullName>
    </submittedName>
</protein>
<comment type="caution">
    <text evidence="2">The sequence shown here is derived from an EMBL/GenBank/DDBJ whole genome shotgun (WGS) entry which is preliminary data.</text>
</comment>
<evidence type="ECO:0000313" key="2">
    <source>
        <dbReference type="EMBL" id="RHN55031.1"/>
    </source>
</evidence>
<feature type="compositionally biased region" description="Polar residues" evidence="1">
    <location>
        <begin position="78"/>
        <end position="87"/>
    </location>
</feature>
<gene>
    <name evidence="2" type="ORF">MtrunA17_Chr5g0413321</name>
</gene>
<dbReference type="Gramene" id="rna30153">
    <property type="protein sequence ID" value="RHN55031.1"/>
    <property type="gene ID" value="gene30153"/>
</dbReference>
<organism evidence="2 3">
    <name type="scientific">Medicago truncatula</name>
    <name type="common">Barrel medic</name>
    <name type="synonym">Medicago tribuloides</name>
    <dbReference type="NCBI Taxonomy" id="3880"/>
    <lineage>
        <taxon>Eukaryota</taxon>
        <taxon>Viridiplantae</taxon>
        <taxon>Streptophyta</taxon>
        <taxon>Embryophyta</taxon>
        <taxon>Tracheophyta</taxon>
        <taxon>Spermatophyta</taxon>
        <taxon>Magnoliopsida</taxon>
        <taxon>eudicotyledons</taxon>
        <taxon>Gunneridae</taxon>
        <taxon>Pentapetalae</taxon>
        <taxon>rosids</taxon>
        <taxon>fabids</taxon>
        <taxon>Fabales</taxon>
        <taxon>Fabaceae</taxon>
        <taxon>Papilionoideae</taxon>
        <taxon>50 kb inversion clade</taxon>
        <taxon>NPAAA clade</taxon>
        <taxon>Hologalegina</taxon>
        <taxon>IRL clade</taxon>
        <taxon>Trifolieae</taxon>
        <taxon>Medicago</taxon>
    </lineage>
</organism>
<name>A0A396HRA8_MEDTR</name>
<dbReference type="EMBL" id="PSQE01000005">
    <property type="protein sequence ID" value="RHN55031.1"/>
    <property type="molecule type" value="Genomic_DNA"/>
</dbReference>
<accession>A0A396HRA8</accession>
<dbReference type="Proteomes" id="UP000265566">
    <property type="component" value="Chromosome 5"/>
</dbReference>
<evidence type="ECO:0000313" key="3">
    <source>
        <dbReference type="Proteomes" id="UP000265566"/>
    </source>
</evidence>
<reference evidence="3" key="1">
    <citation type="journal article" date="2018" name="Nat. Plants">
        <title>Whole-genome landscape of Medicago truncatula symbiotic genes.</title>
        <authorList>
            <person name="Pecrix Y."/>
            <person name="Staton S.E."/>
            <person name="Sallet E."/>
            <person name="Lelandais-Briere C."/>
            <person name="Moreau S."/>
            <person name="Carrere S."/>
            <person name="Blein T."/>
            <person name="Jardinaud M.F."/>
            <person name="Latrasse D."/>
            <person name="Zouine M."/>
            <person name="Zahm M."/>
            <person name="Kreplak J."/>
            <person name="Mayjonade B."/>
            <person name="Satge C."/>
            <person name="Perez M."/>
            <person name="Cauet S."/>
            <person name="Marande W."/>
            <person name="Chantry-Darmon C."/>
            <person name="Lopez-Roques C."/>
            <person name="Bouchez O."/>
            <person name="Berard A."/>
            <person name="Debelle F."/>
            <person name="Munos S."/>
            <person name="Bendahmane A."/>
            <person name="Berges H."/>
            <person name="Niebel A."/>
            <person name="Buitink J."/>
            <person name="Frugier F."/>
            <person name="Benhamed M."/>
            <person name="Crespi M."/>
            <person name="Gouzy J."/>
            <person name="Gamas P."/>
        </authorList>
    </citation>
    <scope>NUCLEOTIDE SEQUENCE [LARGE SCALE GENOMIC DNA]</scope>
    <source>
        <strain evidence="3">cv. Jemalong A17</strain>
    </source>
</reference>
<sequence>MNYRNNKIRNYDPINDELLDDHHDNWVLEDSPPFLTVEELESLRNDLANMTIQPISNDIDGLNLDEDDDYGNDAPDTNAENMDQSNVFDEAAGEDVEFLDELQIQSILTPWN</sequence>
<dbReference type="AlphaFoldDB" id="A0A396HRA8"/>
<proteinExistence type="predicted"/>
<feature type="region of interest" description="Disordered" evidence="1">
    <location>
        <begin position="57"/>
        <end position="92"/>
    </location>
</feature>